<proteinExistence type="predicted"/>
<name>A0A1E5L6L2_9FIRM</name>
<dbReference type="STRING" id="1390249.BHU72_03130"/>
<evidence type="ECO:0008006" key="3">
    <source>
        <dbReference type="Google" id="ProtNLM"/>
    </source>
</evidence>
<dbReference type="OrthoDB" id="2375961at2"/>
<organism evidence="1 2">
    <name type="scientific">Desulfuribacillus stibiiarsenatis</name>
    <dbReference type="NCBI Taxonomy" id="1390249"/>
    <lineage>
        <taxon>Bacteria</taxon>
        <taxon>Bacillati</taxon>
        <taxon>Bacillota</taxon>
        <taxon>Desulfuribacillia</taxon>
        <taxon>Desulfuribacillales</taxon>
        <taxon>Desulfuribacillaceae</taxon>
        <taxon>Desulfuribacillus</taxon>
    </lineage>
</organism>
<gene>
    <name evidence="1" type="ORF">BHU72_03130</name>
</gene>
<dbReference type="Gene3D" id="6.10.140.1110">
    <property type="match status" value="1"/>
</dbReference>
<comment type="caution">
    <text evidence="1">The sequence shown here is derived from an EMBL/GenBank/DDBJ whole genome shotgun (WGS) entry which is preliminary data.</text>
</comment>
<dbReference type="AlphaFoldDB" id="A0A1E5L6L2"/>
<dbReference type="RefSeq" id="WP_069701873.1">
    <property type="nucleotide sequence ID" value="NZ_MJAT01000012.1"/>
</dbReference>
<dbReference type="InterPro" id="IPR021297">
    <property type="entry name" value="YlqD"/>
</dbReference>
<sequence length="133" mass="15714">MLVKRSVRVKMIMTDETRKEIEEKYLGELHQIRIELEQLEFQNKKLVAEARRKSIDAKDIIYKFDQEKKKRALRLEQLEIKIKEILKIENGVELAYSTVDSYVTVEIGSKWETLIESPEIILKDGIVVEIRNP</sequence>
<reference evidence="1 2" key="1">
    <citation type="submission" date="2016-09" db="EMBL/GenBank/DDBJ databases">
        <title>Desulfuribacillus arsenicus sp. nov., an obligately anaerobic, dissimilatory arsenic- and antimonate-reducing bacterium isolated from anoxic sediments.</title>
        <authorList>
            <person name="Abin C.A."/>
            <person name="Hollibaugh J.T."/>
        </authorList>
    </citation>
    <scope>NUCLEOTIDE SEQUENCE [LARGE SCALE GENOMIC DNA]</scope>
    <source>
        <strain evidence="1 2">MLFW-2</strain>
    </source>
</reference>
<dbReference type="EMBL" id="MJAT01000012">
    <property type="protein sequence ID" value="OEH85790.1"/>
    <property type="molecule type" value="Genomic_DNA"/>
</dbReference>
<keyword evidence="2" id="KW-1185">Reference proteome</keyword>
<dbReference type="Proteomes" id="UP000095255">
    <property type="component" value="Unassembled WGS sequence"/>
</dbReference>
<protein>
    <recommendedName>
        <fullName evidence="3">YlqD protein</fullName>
    </recommendedName>
</protein>
<evidence type="ECO:0000313" key="2">
    <source>
        <dbReference type="Proteomes" id="UP000095255"/>
    </source>
</evidence>
<evidence type="ECO:0000313" key="1">
    <source>
        <dbReference type="EMBL" id="OEH85790.1"/>
    </source>
</evidence>
<accession>A0A1E5L6L2</accession>
<dbReference type="Pfam" id="PF11068">
    <property type="entry name" value="YlqD"/>
    <property type="match status" value="1"/>
</dbReference>